<evidence type="ECO:0000259" key="8">
    <source>
        <dbReference type="Pfam" id="PF13145"/>
    </source>
</evidence>
<feature type="compositionally biased region" description="Low complexity" evidence="6">
    <location>
        <begin position="351"/>
        <end position="360"/>
    </location>
</feature>
<feature type="compositionally biased region" description="Basic and acidic residues" evidence="6">
    <location>
        <begin position="537"/>
        <end position="548"/>
    </location>
</feature>
<evidence type="ECO:0000313" key="9">
    <source>
        <dbReference type="EMBL" id="EHM12994.1"/>
    </source>
</evidence>
<evidence type="ECO:0000256" key="4">
    <source>
        <dbReference type="ARBA" id="ARBA00023110"/>
    </source>
</evidence>
<feature type="domain" description="PpiC" evidence="8">
    <location>
        <begin position="166"/>
        <end position="291"/>
    </location>
</feature>
<evidence type="ECO:0000313" key="10">
    <source>
        <dbReference type="Proteomes" id="UP000003806"/>
    </source>
</evidence>
<feature type="transmembrane region" description="Helical" evidence="7">
    <location>
        <begin position="12"/>
        <end position="32"/>
    </location>
</feature>
<keyword evidence="10" id="KW-1185">Reference proteome</keyword>
<dbReference type="SUPFAM" id="SSF109998">
    <property type="entry name" value="Triger factor/SurA peptide-binding domain-like"/>
    <property type="match status" value="1"/>
</dbReference>
<keyword evidence="3" id="KW-0732">Signal</keyword>
<dbReference type="Gene3D" id="1.10.4030.10">
    <property type="entry name" value="Porin chaperone SurA, peptide-binding domain"/>
    <property type="match status" value="1"/>
</dbReference>
<keyword evidence="7" id="KW-0812">Transmembrane</keyword>
<keyword evidence="4" id="KW-0697">Rotamase</keyword>
<evidence type="ECO:0000256" key="5">
    <source>
        <dbReference type="ARBA" id="ARBA00023235"/>
    </source>
</evidence>
<evidence type="ECO:0000256" key="7">
    <source>
        <dbReference type="SAM" id="Phobius"/>
    </source>
</evidence>
<dbReference type="AlphaFoldDB" id="H0UJY4"/>
<dbReference type="STRING" id="885272.JonanDRAFT_0594"/>
<dbReference type="Pfam" id="PF13145">
    <property type="entry name" value="Rotamase_2"/>
    <property type="match status" value="1"/>
</dbReference>
<name>H0UJY4_9BACT</name>
<dbReference type="EMBL" id="CM001376">
    <property type="protein sequence ID" value="EHM12994.1"/>
    <property type="molecule type" value="Genomic_DNA"/>
</dbReference>
<comment type="catalytic activity">
    <reaction evidence="1">
        <text>[protein]-peptidylproline (omega=180) = [protein]-peptidylproline (omega=0)</text>
        <dbReference type="Rhea" id="RHEA:16237"/>
        <dbReference type="Rhea" id="RHEA-COMP:10747"/>
        <dbReference type="Rhea" id="RHEA-COMP:10748"/>
        <dbReference type="ChEBI" id="CHEBI:83833"/>
        <dbReference type="ChEBI" id="CHEBI:83834"/>
        <dbReference type="EC" id="5.2.1.8"/>
    </reaction>
</comment>
<dbReference type="InterPro" id="IPR046357">
    <property type="entry name" value="PPIase_dom_sf"/>
</dbReference>
<dbReference type="HOGENOM" id="CLU_496756_0_0_0"/>
<dbReference type="Pfam" id="PF13624">
    <property type="entry name" value="SurA_N_3"/>
    <property type="match status" value="1"/>
</dbReference>
<dbReference type="eggNOG" id="COG0760">
    <property type="taxonomic scope" value="Bacteria"/>
</dbReference>
<gene>
    <name evidence="9" type="ORF">JonanDRAFT_0594</name>
</gene>
<feature type="region of interest" description="Disordered" evidence="6">
    <location>
        <begin position="327"/>
        <end position="548"/>
    </location>
</feature>
<reference evidence="9 10" key="1">
    <citation type="submission" date="2011-11" db="EMBL/GenBank/DDBJ databases">
        <title>The Noncontiguous Finished genome of Jonquetella anthropi DSM 22815.</title>
        <authorList>
            <consortium name="US DOE Joint Genome Institute (JGI-PGF)"/>
            <person name="Lucas S."/>
            <person name="Copeland A."/>
            <person name="Lapidus A."/>
            <person name="Glavina del Rio T."/>
            <person name="Dalin E."/>
            <person name="Tice H."/>
            <person name="Bruce D."/>
            <person name="Goodwin L."/>
            <person name="Pitluck S."/>
            <person name="Peters L."/>
            <person name="Mikhailova N."/>
            <person name="Held B."/>
            <person name="Kyrpides N."/>
            <person name="Mavromatis K."/>
            <person name="Ivanova N."/>
            <person name="Markowitz V."/>
            <person name="Cheng J.-F."/>
            <person name="Hugenholtz P."/>
            <person name="Woyke T."/>
            <person name="Wu D."/>
            <person name="Gronow S."/>
            <person name="Wellnitz S."/>
            <person name="Brambilla E."/>
            <person name="Klenk H.-P."/>
            <person name="Eisen J.A."/>
        </authorList>
    </citation>
    <scope>NUCLEOTIDE SEQUENCE [LARGE SCALE GENOMIC DNA]</scope>
    <source>
        <strain evidence="9 10">DSM 22815</strain>
    </source>
</reference>
<keyword evidence="7" id="KW-1133">Transmembrane helix</keyword>
<evidence type="ECO:0000256" key="3">
    <source>
        <dbReference type="ARBA" id="ARBA00022729"/>
    </source>
</evidence>
<dbReference type="PANTHER" id="PTHR47245">
    <property type="entry name" value="PEPTIDYLPROLYL ISOMERASE"/>
    <property type="match status" value="1"/>
</dbReference>
<dbReference type="InterPro" id="IPR027304">
    <property type="entry name" value="Trigger_fact/SurA_dom_sf"/>
</dbReference>
<organism evidence="9 10">
    <name type="scientific">Jonquetella anthropi DSM 22815</name>
    <dbReference type="NCBI Taxonomy" id="885272"/>
    <lineage>
        <taxon>Bacteria</taxon>
        <taxon>Thermotogati</taxon>
        <taxon>Synergistota</taxon>
        <taxon>Synergistia</taxon>
        <taxon>Synergistales</taxon>
        <taxon>Dethiosulfovibrionaceae</taxon>
        <taxon>Jonquetella</taxon>
    </lineage>
</organism>
<dbReference type="GO" id="GO:0003755">
    <property type="term" value="F:peptidyl-prolyl cis-trans isomerase activity"/>
    <property type="evidence" value="ECO:0007669"/>
    <property type="project" value="UniProtKB-KW"/>
</dbReference>
<sequence length="548" mass="58496">MILTSLRTQIKWILVAFLVAFGLSIPLMYGVGRHDEKNKGVRDHVVASIDGREYKLSELHKAMQGFAERNNIKLTQENLPAVYQQTLDSLATQIALDKAIKERGIEPTEAQVNEQLKQLEVQYVTKEAFLANLRATGSSLEQVKANLAHDLAVRQLLTQESESATVDDQQVKSLYDLFVTMKQPMVYRPSGVEGHHAEFRTKEAAEAFLAAVKAGEDWKTAADKAGDNKIGSTDGKMTSFVSDTDVKERFPFLGTMKDGDYTLQQIADGDFLIFRRVGATTEKTLTFEEAQPQLKALALNQARMVKQQEFLTALKDKVKVEIIDPDVFPKPEAPKKETAAPATDASKAEPAKPAAPVAEAPKAEEPKPAEAPAVEAPKAEEAKPAEAPAAEAPKAEEAKPAEAPAVEAPKAEEAKPAEAPAAEAPKAEEAKPATAPAVEAPKAEEPKPTAAPAAEAPKAEEPKPAEAPAAEAPKAEEPKPAETPAVEAPKAEEAKPAEAPAVQAPKAEEAKPAEAPAVEVPKAGEAKPAEAPAVEAPKAEEAQPTESK</sequence>
<dbReference type="RefSeq" id="WP_008522731.1">
    <property type="nucleotide sequence ID" value="NZ_CM001376.1"/>
</dbReference>
<dbReference type="InterPro" id="IPR000297">
    <property type="entry name" value="PPIase_PpiC"/>
</dbReference>
<dbReference type="EC" id="5.2.1.8" evidence="2"/>
<dbReference type="Gene3D" id="3.10.50.40">
    <property type="match status" value="1"/>
</dbReference>
<feature type="compositionally biased region" description="Basic and acidic residues" evidence="6">
    <location>
        <begin position="327"/>
        <end position="338"/>
    </location>
</feature>
<dbReference type="Proteomes" id="UP000003806">
    <property type="component" value="Chromosome"/>
</dbReference>
<proteinExistence type="predicted"/>
<dbReference type="eggNOG" id="COG3266">
    <property type="taxonomic scope" value="Bacteria"/>
</dbReference>
<evidence type="ECO:0000256" key="2">
    <source>
        <dbReference type="ARBA" id="ARBA00013194"/>
    </source>
</evidence>
<evidence type="ECO:0000256" key="6">
    <source>
        <dbReference type="SAM" id="MobiDB-lite"/>
    </source>
</evidence>
<evidence type="ECO:0000256" key="1">
    <source>
        <dbReference type="ARBA" id="ARBA00000971"/>
    </source>
</evidence>
<dbReference type="InterPro" id="IPR050245">
    <property type="entry name" value="PrsA_foldase"/>
</dbReference>
<keyword evidence="7" id="KW-0472">Membrane</keyword>
<dbReference type="PANTHER" id="PTHR47245:SF1">
    <property type="entry name" value="FOLDASE PROTEIN PRSA"/>
    <property type="match status" value="1"/>
</dbReference>
<accession>H0UJY4</accession>
<keyword evidence="5" id="KW-0413">Isomerase</keyword>
<protein>
    <recommendedName>
        <fullName evidence="2">peptidylprolyl isomerase</fullName>
        <ecNumber evidence="2">5.2.1.8</ecNumber>
    </recommendedName>
</protein>